<dbReference type="ESTHER" id="triva-a2ekb9">
    <property type="family name" value="abh_upf0017"/>
</dbReference>
<dbReference type="GO" id="GO:0006629">
    <property type="term" value="P:lipid metabolic process"/>
    <property type="evidence" value="ECO:0000318"/>
    <property type="project" value="GO_Central"/>
</dbReference>
<dbReference type="PIRSF" id="PIRSF005211">
    <property type="entry name" value="Ab_hydro_YheT"/>
    <property type="match status" value="1"/>
</dbReference>
<organism evidence="5 6">
    <name type="scientific">Trichomonas vaginalis (strain ATCC PRA-98 / G3)</name>
    <dbReference type="NCBI Taxonomy" id="412133"/>
    <lineage>
        <taxon>Eukaryota</taxon>
        <taxon>Metamonada</taxon>
        <taxon>Parabasalia</taxon>
        <taxon>Trichomonadida</taxon>
        <taxon>Trichomonadidae</taxon>
        <taxon>Trichomonas</taxon>
    </lineage>
</organism>
<dbReference type="Proteomes" id="UP000001542">
    <property type="component" value="Unassembled WGS sequence"/>
</dbReference>
<accession>A2EKB9</accession>
<feature type="active site" description="Charge relay system" evidence="2">
    <location>
        <position position="336"/>
    </location>
</feature>
<evidence type="ECO:0000259" key="4">
    <source>
        <dbReference type="Pfam" id="PF00561"/>
    </source>
</evidence>
<dbReference type="SUPFAM" id="SSF53474">
    <property type="entry name" value="alpha/beta-Hydrolases"/>
    <property type="match status" value="1"/>
</dbReference>
<dbReference type="OrthoDB" id="247542at2759"/>
<comment type="similarity">
    <text evidence="1">Belongs to the AB hydrolase superfamily. AB hydrolase 4 family.</text>
</comment>
<feature type="signal peptide" evidence="3">
    <location>
        <begin position="1"/>
        <end position="24"/>
    </location>
</feature>
<dbReference type="eggNOG" id="KOG1838">
    <property type="taxonomic scope" value="Eukaryota"/>
</dbReference>
<dbReference type="InterPro" id="IPR050960">
    <property type="entry name" value="AB_hydrolase_4_sf"/>
</dbReference>
<dbReference type="VEuPathDB" id="TrichDB:TVAG_057110"/>
<dbReference type="FunFam" id="3.40.50.1820:FF:000483">
    <property type="entry name" value="Clan SC, family S33, methylesterase-like serine peptidase"/>
    <property type="match status" value="1"/>
</dbReference>
<sequence>MIFGLFVFLLILLVLFAIYRLTLSYKPKVVVNENGNMAPILARMKSITKPFKPTPWLINGHFSTVWGIQFRKKSTFKPSREEVSFPDGGNVVLDWFKRDISPEIPLLIVCHTLGGGTREPCTNNMCIKGMKHGWNVVVATCRGANGSKITTKRLYDAVRTDDLNFLVQHFKKALNPKHIFIVGFSLGSSIACIYSSQYDDVDGVMSISHPVNCELLADKLEGPLQMKFYIPLMLKAIKKTLSKNSFIPEEQRKACMSAKTLRELDEAWTSKELGLPHAEDYYRAVTLDEKKIKNAKIPLLIFNAEDDPFTTQKLVPEQLIRESENVAYISTPEGGHVSFCTGLNGQNSYVEDVAIDYFESILSSKSE</sequence>
<dbReference type="EMBL" id="DS113412">
    <property type="protein sequence ID" value="EAY06917.1"/>
    <property type="molecule type" value="Genomic_DNA"/>
</dbReference>
<evidence type="ECO:0000313" key="6">
    <source>
        <dbReference type="Proteomes" id="UP000001542"/>
    </source>
</evidence>
<gene>
    <name evidence="5" type="ORF">TVAG_057110</name>
</gene>
<name>A2EKB9_TRIV3</name>
<feature type="chain" id="PRO_5002643260" evidence="3">
    <location>
        <begin position="25"/>
        <end position="367"/>
    </location>
</feature>
<evidence type="ECO:0000313" key="5">
    <source>
        <dbReference type="EMBL" id="EAY06917.1"/>
    </source>
</evidence>
<dbReference type="Gene3D" id="3.40.50.1820">
    <property type="entry name" value="alpha/beta hydrolase"/>
    <property type="match status" value="1"/>
</dbReference>
<evidence type="ECO:0000256" key="2">
    <source>
        <dbReference type="PIRSR" id="PIRSR005211-1"/>
    </source>
</evidence>
<dbReference type="GO" id="GO:0047372">
    <property type="term" value="F:monoacylglycerol lipase activity"/>
    <property type="evidence" value="ECO:0000318"/>
    <property type="project" value="GO_Central"/>
</dbReference>
<keyword evidence="6" id="KW-1185">Reference proteome</keyword>
<dbReference type="InParanoid" id="A2EKB9"/>
<reference evidence="5" key="2">
    <citation type="journal article" date="2007" name="Science">
        <title>Draft genome sequence of the sexually transmitted pathogen Trichomonas vaginalis.</title>
        <authorList>
            <person name="Carlton J.M."/>
            <person name="Hirt R.P."/>
            <person name="Silva J.C."/>
            <person name="Delcher A.L."/>
            <person name="Schatz M."/>
            <person name="Zhao Q."/>
            <person name="Wortman J.R."/>
            <person name="Bidwell S.L."/>
            <person name="Alsmark U.C.M."/>
            <person name="Besteiro S."/>
            <person name="Sicheritz-Ponten T."/>
            <person name="Noel C.J."/>
            <person name="Dacks J.B."/>
            <person name="Foster P.G."/>
            <person name="Simillion C."/>
            <person name="Van de Peer Y."/>
            <person name="Miranda-Saavedra D."/>
            <person name="Barton G.J."/>
            <person name="Westrop G.D."/>
            <person name="Mueller S."/>
            <person name="Dessi D."/>
            <person name="Fiori P.L."/>
            <person name="Ren Q."/>
            <person name="Paulsen I."/>
            <person name="Zhang H."/>
            <person name="Bastida-Corcuera F.D."/>
            <person name="Simoes-Barbosa A."/>
            <person name="Brown M.T."/>
            <person name="Hayes R.D."/>
            <person name="Mukherjee M."/>
            <person name="Okumura C.Y."/>
            <person name="Schneider R."/>
            <person name="Smith A.J."/>
            <person name="Vanacova S."/>
            <person name="Villalvazo M."/>
            <person name="Haas B.J."/>
            <person name="Pertea M."/>
            <person name="Feldblyum T.V."/>
            <person name="Utterback T.R."/>
            <person name="Shu C.L."/>
            <person name="Osoegawa K."/>
            <person name="de Jong P.J."/>
            <person name="Hrdy I."/>
            <person name="Horvathova L."/>
            <person name="Zubacova Z."/>
            <person name="Dolezal P."/>
            <person name="Malik S.B."/>
            <person name="Logsdon J.M. Jr."/>
            <person name="Henze K."/>
            <person name="Gupta A."/>
            <person name="Wang C.C."/>
            <person name="Dunne R.L."/>
            <person name="Upcroft J.A."/>
            <person name="Upcroft P."/>
            <person name="White O."/>
            <person name="Salzberg S.L."/>
            <person name="Tang P."/>
            <person name="Chiu C.-H."/>
            <person name="Lee Y.-S."/>
            <person name="Embley T.M."/>
            <person name="Coombs G.H."/>
            <person name="Mottram J.C."/>
            <person name="Tachezy J."/>
            <person name="Fraser-Liggett C.M."/>
            <person name="Johnson P.J."/>
        </authorList>
    </citation>
    <scope>NUCLEOTIDE SEQUENCE [LARGE SCALE GENOMIC DNA]</scope>
    <source>
        <strain evidence="5">G3</strain>
    </source>
</reference>
<dbReference type="KEGG" id="tva:4764800"/>
<protein>
    <submittedName>
        <fullName evidence="5">Clan SC, family S33, methylesterase-like serine peptidase</fullName>
    </submittedName>
</protein>
<dbReference type="SMR" id="A2EKB9"/>
<dbReference type="InterPro" id="IPR012020">
    <property type="entry name" value="ABHD4"/>
</dbReference>
<dbReference type="GO" id="GO:0034338">
    <property type="term" value="F:short-chain carboxylesterase activity"/>
    <property type="evidence" value="ECO:0000318"/>
    <property type="project" value="GO_Central"/>
</dbReference>
<dbReference type="PANTHER" id="PTHR10794">
    <property type="entry name" value="ABHYDROLASE DOMAIN-CONTAINING PROTEIN"/>
    <property type="match status" value="1"/>
</dbReference>
<dbReference type="InterPro" id="IPR029058">
    <property type="entry name" value="AB_hydrolase_fold"/>
</dbReference>
<dbReference type="AlphaFoldDB" id="A2EKB9"/>
<feature type="domain" description="AB hydrolase-1" evidence="4">
    <location>
        <begin position="105"/>
        <end position="341"/>
    </location>
</feature>
<feature type="active site" description="Charge relay system" evidence="2">
    <location>
        <position position="307"/>
    </location>
</feature>
<evidence type="ECO:0000256" key="1">
    <source>
        <dbReference type="ARBA" id="ARBA00010884"/>
    </source>
</evidence>
<dbReference type="Pfam" id="PF00561">
    <property type="entry name" value="Abhydrolase_1"/>
    <property type="match status" value="1"/>
</dbReference>
<dbReference type="VEuPathDB" id="TrichDB:TVAGG3_0772630"/>
<keyword evidence="3" id="KW-0732">Signal</keyword>
<feature type="active site" description="Charge relay system" evidence="2">
    <location>
        <position position="185"/>
    </location>
</feature>
<dbReference type="OMA" id="MMTTSWG"/>
<reference evidence="5" key="1">
    <citation type="submission" date="2006-10" db="EMBL/GenBank/DDBJ databases">
        <authorList>
            <person name="Amadeo P."/>
            <person name="Zhao Q."/>
            <person name="Wortman J."/>
            <person name="Fraser-Liggett C."/>
            <person name="Carlton J."/>
        </authorList>
    </citation>
    <scope>NUCLEOTIDE SEQUENCE</scope>
    <source>
        <strain evidence="5">G3</strain>
    </source>
</reference>
<proteinExistence type="inferred from homology"/>
<dbReference type="STRING" id="5722.A2EKB9"/>
<dbReference type="PANTHER" id="PTHR10794:SF63">
    <property type="entry name" value="ALPHA_BETA HYDROLASE 1, ISOFORM A"/>
    <property type="match status" value="1"/>
</dbReference>
<evidence type="ECO:0000256" key="3">
    <source>
        <dbReference type="SAM" id="SignalP"/>
    </source>
</evidence>
<dbReference type="InterPro" id="IPR000073">
    <property type="entry name" value="AB_hydrolase_1"/>
</dbReference>